<proteinExistence type="predicted"/>
<protein>
    <submittedName>
        <fullName evidence="1">Hexose transporter</fullName>
    </submittedName>
</protein>
<reference evidence="1" key="1">
    <citation type="journal article" date="2021" name="New Phytol.">
        <title>Evolutionary innovations through gain and loss of genes in the ectomycorrhizal Boletales.</title>
        <authorList>
            <person name="Wu G."/>
            <person name="Miyauchi S."/>
            <person name="Morin E."/>
            <person name="Kuo A."/>
            <person name="Drula E."/>
            <person name="Varga T."/>
            <person name="Kohler A."/>
            <person name="Feng B."/>
            <person name="Cao Y."/>
            <person name="Lipzen A."/>
            <person name="Daum C."/>
            <person name="Hundley H."/>
            <person name="Pangilinan J."/>
            <person name="Johnson J."/>
            <person name="Barry K."/>
            <person name="LaButti K."/>
            <person name="Ng V."/>
            <person name="Ahrendt S."/>
            <person name="Min B."/>
            <person name="Choi I.G."/>
            <person name="Park H."/>
            <person name="Plett J.M."/>
            <person name="Magnuson J."/>
            <person name="Spatafora J.W."/>
            <person name="Nagy L.G."/>
            <person name="Henrissat B."/>
            <person name="Grigoriev I.V."/>
            <person name="Yang Z.L."/>
            <person name="Xu J."/>
            <person name="Martin F.M."/>
        </authorList>
    </citation>
    <scope>NUCLEOTIDE SEQUENCE</scope>
    <source>
        <strain evidence="1">ATCC 28755</strain>
    </source>
</reference>
<organism evidence="1 2">
    <name type="scientific">Hygrophoropsis aurantiaca</name>
    <dbReference type="NCBI Taxonomy" id="72124"/>
    <lineage>
        <taxon>Eukaryota</taxon>
        <taxon>Fungi</taxon>
        <taxon>Dikarya</taxon>
        <taxon>Basidiomycota</taxon>
        <taxon>Agaricomycotina</taxon>
        <taxon>Agaricomycetes</taxon>
        <taxon>Agaricomycetidae</taxon>
        <taxon>Boletales</taxon>
        <taxon>Coniophorineae</taxon>
        <taxon>Hygrophoropsidaceae</taxon>
        <taxon>Hygrophoropsis</taxon>
    </lineage>
</organism>
<dbReference type="EMBL" id="MU267590">
    <property type="protein sequence ID" value="KAH7916626.1"/>
    <property type="molecule type" value="Genomic_DNA"/>
</dbReference>
<evidence type="ECO:0000313" key="2">
    <source>
        <dbReference type="Proteomes" id="UP000790377"/>
    </source>
</evidence>
<name>A0ACB8ASQ5_9AGAM</name>
<sequence>MGVGPSPTATRIPPYTHLLDNSKPWWKNKRLVLLNFWIGVLLITSSTNGFDGSMMNGLQSLTQWNAAFGYPGGSKLGLLNAIQNIGSLSAYPFSPYMSDGLGRRFSVLFGACIMIAATIVQTASQSVGMFIGARFMIGFGLTFAASAAPLLITEIAYPSQRGQLTSTYNGLWLFGSIIAAWTTYGTFHVQSSWAWRIPSAIQGFPSVIQVCLIWFVPESPRWLVSKGREAEALHTLAYYHASGNEKDPLVEYEFEEIRAAIKFDREVAANVGWLSLFKTPGNRRRMRIIIGLAFFSQWSGNGLISYYLNKVFDAIGITDPTTQLLVSYSQPSVSVLYDRITTPNRHFTLSDTMAFSPLIVSYTVEILPYALRAKGFVFFNFVISLSLIFNQYVNPIALGALGWKYYLVYLFWICFEAVYLWLYVVETRHRTLEETAALFDGDDTVAQIAEKAAVSAGIPLENPTDTNEKKRSSEERIEHVRY</sequence>
<dbReference type="Proteomes" id="UP000790377">
    <property type="component" value="Unassembled WGS sequence"/>
</dbReference>
<keyword evidence="2" id="KW-1185">Reference proteome</keyword>
<accession>A0ACB8ASQ5</accession>
<evidence type="ECO:0000313" key="1">
    <source>
        <dbReference type="EMBL" id="KAH7916626.1"/>
    </source>
</evidence>
<comment type="caution">
    <text evidence="1">The sequence shown here is derived from an EMBL/GenBank/DDBJ whole genome shotgun (WGS) entry which is preliminary data.</text>
</comment>
<gene>
    <name evidence="1" type="ORF">BJ138DRAFT_1108715</name>
</gene>